<keyword evidence="7 9" id="KW-0067">ATP-binding</keyword>
<dbReference type="HAMAP" id="MF_00020">
    <property type="entry name" value="Acetate_kinase"/>
    <property type="match status" value="1"/>
</dbReference>
<dbReference type="AlphaFoldDB" id="A0A1M6TEY1"/>
<comment type="pathway">
    <text evidence="9">Metabolic intermediate biosynthesis; acetyl-CoA biosynthesis; acetyl-CoA from acetate: step 1/2.</text>
</comment>
<name>A0A1M6TEY1_9RHOB</name>
<feature type="binding site" evidence="9">
    <location>
        <position position="9"/>
    </location>
    <ligand>
        <name>Mg(2+)</name>
        <dbReference type="ChEBI" id="CHEBI:18420"/>
    </ligand>
</feature>
<dbReference type="GO" id="GO:0008776">
    <property type="term" value="F:acetate kinase activity"/>
    <property type="evidence" value="ECO:0007669"/>
    <property type="project" value="UniProtKB-UniRule"/>
</dbReference>
<feature type="binding site" evidence="9">
    <location>
        <begin position="277"/>
        <end position="279"/>
    </location>
    <ligand>
        <name>ATP</name>
        <dbReference type="ChEBI" id="CHEBI:30616"/>
    </ligand>
</feature>
<feature type="binding site" evidence="9">
    <location>
        <begin position="202"/>
        <end position="206"/>
    </location>
    <ligand>
        <name>ATP</name>
        <dbReference type="ChEBI" id="CHEBI:30616"/>
    </ligand>
</feature>
<evidence type="ECO:0000256" key="5">
    <source>
        <dbReference type="ARBA" id="ARBA00022741"/>
    </source>
</evidence>
<dbReference type="GO" id="GO:0006083">
    <property type="term" value="P:acetate metabolic process"/>
    <property type="evidence" value="ECO:0007669"/>
    <property type="project" value="TreeGrafter"/>
</dbReference>
<keyword evidence="3 9" id="KW-0808">Transferase</keyword>
<feature type="active site" description="Proton donor/acceptor" evidence="9">
    <location>
        <position position="143"/>
    </location>
</feature>
<evidence type="ECO:0000256" key="9">
    <source>
        <dbReference type="HAMAP-Rule" id="MF_00020"/>
    </source>
</evidence>
<keyword evidence="12" id="KW-1185">Reference proteome</keyword>
<feature type="binding site" evidence="9">
    <location>
        <position position="86"/>
    </location>
    <ligand>
        <name>substrate</name>
    </ligand>
</feature>
<comment type="subunit">
    <text evidence="9">Homodimer.</text>
</comment>
<keyword evidence="2 9" id="KW-0963">Cytoplasm</keyword>
<dbReference type="PANTHER" id="PTHR21060:SF21">
    <property type="entry name" value="ACETATE KINASE"/>
    <property type="match status" value="1"/>
</dbReference>
<dbReference type="EMBL" id="FQZQ01000039">
    <property type="protein sequence ID" value="SHK55547.1"/>
    <property type="molecule type" value="Genomic_DNA"/>
</dbReference>
<dbReference type="Pfam" id="PF00871">
    <property type="entry name" value="Acetate_kinase"/>
    <property type="match status" value="1"/>
</dbReference>
<dbReference type="Gene3D" id="3.30.420.40">
    <property type="match status" value="2"/>
</dbReference>
<dbReference type="PROSITE" id="PS01075">
    <property type="entry name" value="ACETATE_KINASE_1"/>
    <property type="match status" value="1"/>
</dbReference>
<evidence type="ECO:0000256" key="8">
    <source>
        <dbReference type="ARBA" id="ARBA00022842"/>
    </source>
</evidence>
<protein>
    <recommendedName>
        <fullName evidence="9">Acetate kinase</fullName>
        <ecNumber evidence="9">2.7.2.1</ecNumber>
    </recommendedName>
    <alternativeName>
        <fullName evidence="9">Acetokinase</fullName>
    </alternativeName>
</protein>
<keyword evidence="5 9" id="KW-0547">Nucleotide-binding</keyword>
<dbReference type="SUPFAM" id="SSF53067">
    <property type="entry name" value="Actin-like ATPase domain"/>
    <property type="match status" value="2"/>
</dbReference>
<feature type="binding site" evidence="9">
    <location>
        <position position="16"/>
    </location>
    <ligand>
        <name>ATP</name>
        <dbReference type="ChEBI" id="CHEBI:30616"/>
    </ligand>
</feature>
<evidence type="ECO:0000256" key="2">
    <source>
        <dbReference type="ARBA" id="ARBA00022490"/>
    </source>
</evidence>
<dbReference type="STRING" id="1470563.SAMN05444000_1391"/>
<dbReference type="EC" id="2.7.2.1" evidence="9"/>
<evidence type="ECO:0000256" key="3">
    <source>
        <dbReference type="ARBA" id="ARBA00022679"/>
    </source>
</evidence>
<dbReference type="InterPro" id="IPR004372">
    <property type="entry name" value="Ac/propionate_kinase"/>
</dbReference>
<keyword evidence="8 9" id="KW-0460">Magnesium</keyword>
<feature type="site" description="Transition state stabilizer" evidence="9">
    <location>
        <position position="235"/>
    </location>
</feature>
<dbReference type="NCBIfam" id="TIGR00016">
    <property type="entry name" value="ackA"/>
    <property type="match status" value="1"/>
</dbReference>
<reference evidence="12" key="1">
    <citation type="submission" date="2016-11" db="EMBL/GenBank/DDBJ databases">
        <authorList>
            <person name="Varghese N."/>
            <person name="Submissions S."/>
        </authorList>
    </citation>
    <scope>NUCLEOTIDE SEQUENCE [LARGE SCALE GENOMIC DNA]</scope>
    <source>
        <strain evidence="12">DSM 100564</strain>
    </source>
</reference>
<dbReference type="PIRSF" id="PIRSF000722">
    <property type="entry name" value="Acetate_prop_kin"/>
    <property type="match status" value="1"/>
</dbReference>
<dbReference type="GO" id="GO:0005524">
    <property type="term" value="F:ATP binding"/>
    <property type="evidence" value="ECO:0007669"/>
    <property type="project" value="UniProtKB-KW"/>
</dbReference>
<accession>A0A1M6TEY1</accession>
<dbReference type="Proteomes" id="UP000183982">
    <property type="component" value="Unassembled WGS sequence"/>
</dbReference>
<comment type="subcellular location">
    <subcellularLocation>
        <location evidence="9">Cytoplasm</location>
    </subcellularLocation>
</comment>
<feature type="site" description="Transition state stabilizer" evidence="9">
    <location>
        <position position="174"/>
    </location>
</feature>
<gene>
    <name evidence="9" type="primary">ackA</name>
    <name evidence="11" type="ORF">SAMN05444000_1391</name>
</gene>
<dbReference type="PANTHER" id="PTHR21060">
    <property type="entry name" value="ACETATE KINASE"/>
    <property type="match status" value="1"/>
</dbReference>
<dbReference type="RefSeq" id="WP_073257004.1">
    <property type="nucleotide sequence ID" value="NZ_FQZQ01000039.1"/>
</dbReference>
<dbReference type="GO" id="GO:0006085">
    <property type="term" value="P:acetyl-CoA biosynthetic process"/>
    <property type="evidence" value="ECO:0007669"/>
    <property type="project" value="UniProtKB-UniRule"/>
</dbReference>
<evidence type="ECO:0000256" key="4">
    <source>
        <dbReference type="ARBA" id="ARBA00022723"/>
    </source>
</evidence>
<proteinExistence type="inferred from homology"/>
<dbReference type="InterPro" id="IPR043129">
    <property type="entry name" value="ATPase_NBD"/>
</dbReference>
<comment type="catalytic activity">
    <reaction evidence="9">
        <text>acetate + ATP = acetyl phosphate + ADP</text>
        <dbReference type="Rhea" id="RHEA:11352"/>
        <dbReference type="ChEBI" id="CHEBI:22191"/>
        <dbReference type="ChEBI" id="CHEBI:30089"/>
        <dbReference type="ChEBI" id="CHEBI:30616"/>
        <dbReference type="ChEBI" id="CHEBI:456216"/>
        <dbReference type="EC" id="2.7.2.1"/>
    </reaction>
</comment>
<comment type="function">
    <text evidence="9">Catalyzes the formation of acetyl phosphate from acetate and ATP. Can also catalyze the reverse reaction.</text>
</comment>
<evidence type="ECO:0000313" key="12">
    <source>
        <dbReference type="Proteomes" id="UP000183982"/>
    </source>
</evidence>
<sequence>MTKAILVLNSGSSSIKYGLFKAEPGGEKLMRGVIERIGAGAEIEDTRGRMSLPLPETAGHMKVLQWLAADLLERLEDVEIVAAGHRVVHGGHEFGHSALVNPEVIGQILELSPLAPAHQPHNLAGIAALGQIWPEIPQVACFDTAFHQTQPRLAQIYALPRALTEEGVLRYGFHGLSYDYIASQLPKHLGAGAAEGRVIVLHLGHGASVCAMHGRKSVATSMGFTALDGLVMGKRCGDIDPGVIFYLMRDKGLSLVEAEAVVSNEAGLLGVSGISSDMRDLQSSDAPEAKEAIDLFVYSAVKQIGSMAATLEGVDAIVFTAGIGENSPEIRRKILERCCWLGVDLDVSANAIGRPCLTTPQSRVSGWVIRTDEEREISEQTCALISK</sequence>
<dbReference type="UniPathway" id="UPA00340">
    <property type="reaction ID" value="UER00458"/>
</dbReference>
<dbReference type="PRINTS" id="PR00471">
    <property type="entry name" value="ACETATEKNASE"/>
</dbReference>
<evidence type="ECO:0000256" key="6">
    <source>
        <dbReference type="ARBA" id="ARBA00022777"/>
    </source>
</evidence>
<keyword evidence="4 9" id="KW-0479">Metal-binding</keyword>
<evidence type="ECO:0000313" key="11">
    <source>
        <dbReference type="EMBL" id="SHK55547.1"/>
    </source>
</evidence>
<dbReference type="OrthoDB" id="9802453at2"/>
<evidence type="ECO:0000256" key="7">
    <source>
        <dbReference type="ARBA" id="ARBA00022840"/>
    </source>
</evidence>
<evidence type="ECO:0000256" key="1">
    <source>
        <dbReference type="ARBA" id="ARBA00008748"/>
    </source>
</evidence>
<feature type="binding site" evidence="9">
    <location>
        <begin position="322"/>
        <end position="326"/>
    </location>
    <ligand>
        <name>ATP</name>
        <dbReference type="ChEBI" id="CHEBI:30616"/>
    </ligand>
</feature>
<dbReference type="GO" id="GO:0000287">
    <property type="term" value="F:magnesium ion binding"/>
    <property type="evidence" value="ECO:0007669"/>
    <property type="project" value="UniProtKB-UniRule"/>
</dbReference>
<dbReference type="InterPro" id="IPR023865">
    <property type="entry name" value="Aliphatic_acid_kinase_CS"/>
</dbReference>
<keyword evidence="6 9" id="KW-0418">Kinase</keyword>
<dbReference type="GO" id="GO:0005829">
    <property type="term" value="C:cytosol"/>
    <property type="evidence" value="ECO:0007669"/>
    <property type="project" value="TreeGrafter"/>
</dbReference>
<comment type="cofactor">
    <cofactor evidence="9">
        <name>Mg(2+)</name>
        <dbReference type="ChEBI" id="CHEBI:18420"/>
    </cofactor>
    <cofactor evidence="9">
        <name>Mn(2+)</name>
        <dbReference type="ChEBI" id="CHEBI:29035"/>
    </cofactor>
    <text evidence="9">Mg(2+). Can also accept Mn(2+).</text>
</comment>
<evidence type="ECO:0000256" key="10">
    <source>
        <dbReference type="RuleBase" id="RU003835"/>
    </source>
</evidence>
<organism evidence="11 12">
    <name type="scientific">Shimia gijangensis</name>
    <dbReference type="NCBI Taxonomy" id="1470563"/>
    <lineage>
        <taxon>Bacteria</taxon>
        <taxon>Pseudomonadati</taxon>
        <taxon>Pseudomonadota</taxon>
        <taxon>Alphaproteobacteria</taxon>
        <taxon>Rhodobacterales</taxon>
        <taxon>Roseobacteraceae</taxon>
    </lineage>
</organism>
<feature type="binding site" evidence="9">
    <location>
        <position position="373"/>
    </location>
    <ligand>
        <name>Mg(2+)</name>
        <dbReference type="ChEBI" id="CHEBI:18420"/>
    </ligand>
</feature>
<dbReference type="InterPro" id="IPR000890">
    <property type="entry name" value="Aliphatic_acid_kin_short-chain"/>
</dbReference>
<comment type="similarity">
    <text evidence="1 9 10">Belongs to the acetokinase family.</text>
</comment>